<proteinExistence type="inferred from homology"/>
<keyword evidence="8" id="KW-1185">Reference proteome</keyword>
<comment type="similarity">
    <text evidence="1">Belongs to the peptidase S10 family.</text>
</comment>
<evidence type="ECO:0000256" key="1">
    <source>
        <dbReference type="ARBA" id="ARBA00009431"/>
    </source>
</evidence>
<accession>A0A9P7HBE8</accession>
<dbReference type="Proteomes" id="UP000782241">
    <property type="component" value="Unassembled WGS sequence"/>
</dbReference>
<organism evidence="7 8">
    <name type="scientific">Fusarium avenaceum</name>
    <dbReference type="NCBI Taxonomy" id="40199"/>
    <lineage>
        <taxon>Eukaryota</taxon>
        <taxon>Fungi</taxon>
        <taxon>Dikarya</taxon>
        <taxon>Ascomycota</taxon>
        <taxon>Pezizomycotina</taxon>
        <taxon>Sordariomycetes</taxon>
        <taxon>Hypocreomycetidae</taxon>
        <taxon>Hypocreales</taxon>
        <taxon>Nectriaceae</taxon>
        <taxon>Fusarium</taxon>
        <taxon>Fusarium tricinctum species complex</taxon>
    </lineage>
</organism>
<dbReference type="Gene3D" id="1.10.287.410">
    <property type="match status" value="1"/>
</dbReference>
<evidence type="ECO:0000256" key="3">
    <source>
        <dbReference type="ARBA" id="ARBA00022670"/>
    </source>
</evidence>
<evidence type="ECO:0000256" key="2">
    <source>
        <dbReference type="ARBA" id="ARBA00022645"/>
    </source>
</evidence>
<name>A0A9P7HBE8_9HYPO</name>
<evidence type="ECO:0000313" key="8">
    <source>
        <dbReference type="Proteomes" id="UP000782241"/>
    </source>
</evidence>
<dbReference type="GO" id="GO:0000324">
    <property type="term" value="C:fungal-type vacuole"/>
    <property type="evidence" value="ECO:0007669"/>
    <property type="project" value="TreeGrafter"/>
</dbReference>
<keyword evidence="4" id="KW-0378">Hydrolase</keyword>
<dbReference type="Gene3D" id="3.40.50.1820">
    <property type="entry name" value="alpha/beta hydrolase"/>
    <property type="match status" value="1"/>
</dbReference>
<dbReference type="GO" id="GO:0004185">
    <property type="term" value="F:serine-type carboxypeptidase activity"/>
    <property type="evidence" value="ECO:0007669"/>
    <property type="project" value="InterPro"/>
</dbReference>
<dbReference type="Pfam" id="PF00450">
    <property type="entry name" value="Peptidase_S10"/>
    <property type="match status" value="1"/>
</dbReference>
<dbReference type="PANTHER" id="PTHR11802">
    <property type="entry name" value="SERINE PROTEASE FAMILY S10 SERINE CARBOXYPEPTIDASE"/>
    <property type="match status" value="1"/>
</dbReference>
<sequence length="470" mass="52130">MLFSRTLLLLAASFVAARPHEKSTGKHGDVVYNVYHHAATRSKLSFVKNSGICETTPGVNQYSGYLSVGEDANMFFWFFESRNNPKTAPLVSWFGGGPGSSSQFGMFTQQGPCEVLENSTEPTLREHSLNNFANVLYIDQPIGTGFSYGDGGAVNSTKACSPYVWNFLQLWFEAFPEYENRQLSVFSGSYGGHTGTDIVNYILDKNQEIKKGDSKGNVIEVVALGVINGWFDAKIQEKANIDYAFENPYRPLIDQSLYERLMADYNTYIVPSIDRCEKTGTAEDCYAAYRAYQTNIEQPIQASSLRAYDDFFMADIQAGGARPPTGHVKYLQRADVQNAIGAMANYADTGNPMAILGSGDDAKSFLPELSRIVQDGIQVLILAGDSDYVCNWVGNERVADAVEWSQQKTFSNQKLQPYTVDGKEKGGFKSVGNLHFVRVFDAGHNVWWYQPETSLQITTQLLSKDGVFST</sequence>
<dbReference type="PANTHER" id="PTHR11802:SF453">
    <property type="entry name" value="S1, PUTATIVE-RELATED"/>
    <property type="match status" value="1"/>
</dbReference>
<comment type="caution">
    <text evidence="7">The sequence shown here is derived from an EMBL/GenBank/DDBJ whole genome shotgun (WGS) entry which is preliminary data.</text>
</comment>
<dbReference type="GO" id="GO:0006508">
    <property type="term" value="P:proteolysis"/>
    <property type="evidence" value="ECO:0007669"/>
    <property type="project" value="UniProtKB-KW"/>
</dbReference>
<evidence type="ECO:0000313" key="7">
    <source>
        <dbReference type="EMBL" id="KAG5665514.1"/>
    </source>
</evidence>
<evidence type="ECO:0000256" key="5">
    <source>
        <dbReference type="ARBA" id="ARBA00023180"/>
    </source>
</evidence>
<protein>
    <submittedName>
        <fullName evidence="7">Uncharacterized protein</fullName>
    </submittedName>
</protein>
<dbReference type="AlphaFoldDB" id="A0A9P7HBE8"/>
<evidence type="ECO:0000256" key="4">
    <source>
        <dbReference type="ARBA" id="ARBA00022801"/>
    </source>
</evidence>
<dbReference type="PRINTS" id="PR00724">
    <property type="entry name" value="CRBOXYPTASEC"/>
</dbReference>
<keyword evidence="3" id="KW-0645">Protease</keyword>
<dbReference type="InterPro" id="IPR029058">
    <property type="entry name" value="AB_hydrolase_fold"/>
</dbReference>
<gene>
    <name evidence="7" type="ORF">KAF25_009639</name>
</gene>
<evidence type="ECO:0000256" key="6">
    <source>
        <dbReference type="SAM" id="SignalP"/>
    </source>
</evidence>
<feature type="signal peptide" evidence="6">
    <location>
        <begin position="1"/>
        <end position="17"/>
    </location>
</feature>
<reference evidence="7" key="1">
    <citation type="submission" date="2021-04" db="EMBL/GenBank/DDBJ databases">
        <title>Draft genome of Fusarium avenaceum strain F156N33, isolated from an atmospheric sample in Virginia.</title>
        <authorList>
            <person name="Yang S."/>
            <person name="Vinatzer B.A."/>
            <person name="Coleman J."/>
        </authorList>
    </citation>
    <scope>NUCLEOTIDE SEQUENCE</scope>
    <source>
        <strain evidence="7">F156N33</strain>
    </source>
</reference>
<keyword evidence="6" id="KW-0732">Signal</keyword>
<dbReference type="EMBL" id="JAGPUO010000001">
    <property type="protein sequence ID" value="KAG5665514.1"/>
    <property type="molecule type" value="Genomic_DNA"/>
</dbReference>
<dbReference type="SUPFAM" id="SSF53474">
    <property type="entry name" value="alpha/beta-Hydrolases"/>
    <property type="match status" value="1"/>
</dbReference>
<keyword evidence="2" id="KW-0121">Carboxypeptidase</keyword>
<dbReference type="InterPro" id="IPR001563">
    <property type="entry name" value="Peptidase_S10"/>
</dbReference>
<feature type="chain" id="PRO_5040503871" evidence="6">
    <location>
        <begin position="18"/>
        <end position="470"/>
    </location>
</feature>
<keyword evidence="5" id="KW-0325">Glycoprotein</keyword>